<organism evidence="2 3">
    <name type="scientific">Candidatus Roizmanbacteria bacterium GW2011_GWA2_34_18</name>
    <dbReference type="NCBI Taxonomy" id="1618477"/>
    <lineage>
        <taxon>Bacteria</taxon>
        <taxon>Candidatus Roizmaniibacteriota</taxon>
    </lineage>
</organism>
<name>A0A0G0AT12_9BACT</name>
<evidence type="ECO:0000313" key="2">
    <source>
        <dbReference type="EMBL" id="KKP60064.1"/>
    </source>
</evidence>
<proteinExistence type="predicted"/>
<dbReference type="EMBL" id="LBPP01000020">
    <property type="protein sequence ID" value="KKP60064.1"/>
    <property type="molecule type" value="Genomic_DNA"/>
</dbReference>
<feature type="region of interest" description="Disordered" evidence="1">
    <location>
        <begin position="428"/>
        <end position="455"/>
    </location>
</feature>
<evidence type="ECO:0000313" key="3">
    <source>
        <dbReference type="Proteomes" id="UP000034688"/>
    </source>
</evidence>
<accession>A0A0G0AT12</accession>
<dbReference type="Proteomes" id="UP000034688">
    <property type="component" value="Unassembled WGS sequence"/>
</dbReference>
<comment type="caution">
    <text evidence="2">The sequence shown here is derived from an EMBL/GenBank/DDBJ whole genome shotgun (WGS) entry which is preliminary data.</text>
</comment>
<dbReference type="STRING" id="1618477.UR54_C0020G0007"/>
<feature type="region of interest" description="Disordered" evidence="1">
    <location>
        <begin position="387"/>
        <end position="412"/>
    </location>
</feature>
<dbReference type="AlphaFoldDB" id="A0A0G0AT12"/>
<sequence length="725" mass="81981">MKLSKLVVFVFLFLSLTAALVYLKVPHNWFSRAIGMQEPKICGTLNAPCCPAKDAPRCEKDLWCTRKDVDLAPEICRGEKGFKIDFPFMQIKNYKKKNGDLIPYRPIDINTFANFHMTIILKGGKEDSLYEYFSNIQKYALYPLFYRISVQNDKHPKPLVLTHSIYDVNFVRDKVTSFNFYKNDFFIEDSYSPSSLFNINSFVNNLLTGYNLIKIEIYSLNYDQWSTITSNIKKSPYTRNGSYIGETIESGIKIFLNQNPNFLNNPTRTYQLALIDNKERDNNYDRVINFLEIIPVSDAPNDSAADFFDTIPFFIYYDSFKSINIPTQPPSTPTIIPTVYVPSPLPSPTKAPSLQPLPGQLNGPCKPPPLRCDSGLVCNNTSNSNNQSLSTSAKTYNQSPAPTCAPPPRRCPQGGTCNAQSKTCVTLSPTGSQPPTVVPNTSSPGLTPPSGDNKSVTVRYEGYEYYSNNNTYQPFFQLVVDKNLETGIIGQYQLSLLDFPFADKKDGFFITATSSKNDQTGLVFDQRGEYLLKSPGARNITGPIDTFYIYIYKFPSLEIARSVFQNAAELDQKVRDYLLKIEKMDVSIYKTIQRISYYDDRRLDGYCPSPDFKYGDIIIEKGWFNAGTSLTCMSCNKKINPYGKDKAVISQSACNKMIQYDDYKTRCSTTSYDQLQGKNDRGYFTFTGSDNIKRCFQCSSAVYTGPGEFIGPVNMNYCKSIYHGP</sequence>
<feature type="region of interest" description="Disordered" evidence="1">
    <location>
        <begin position="346"/>
        <end position="366"/>
    </location>
</feature>
<evidence type="ECO:0000256" key="1">
    <source>
        <dbReference type="SAM" id="MobiDB-lite"/>
    </source>
</evidence>
<gene>
    <name evidence="2" type="ORF">UR54_C0020G0007</name>
</gene>
<reference evidence="2 3" key="1">
    <citation type="journal article" date="2015" name="Nature">
        <title>rRNA introns, odd ribosomes, and small enigmatic genomes across a large radiation of phyla.</title>
        <authorList>
            <person name="Brown C.T."/>
            <person name="Hug L.A."/>
            <person name="Thomas B.C."/>
            <person name="Sharon I."/>
            <person name="Castelle C.J."/>
            <person name="Singh A."/>
            <person name="Wilkins M.J."/>
            <person name="Williams K.H."/>
            <person name="Banfield J.F."/>
        </authorList>
    </citation>
    <scope>NUCLEOTIDE SEQUENCE [LARGE SCALE GENOMIC DNA]</scope>
</reference>
<protein>
    <submittedName>
        <fullName evidence="2">Uncharacterized protein</fullName>
    </submittedName>
</protein>